<sequence>MEVAVDLGLDDGRAFAASHPVFGLLHREMDRKRIHPIDAPRWNCKALPASREARLASGFIDVGRDCVKVIFDEETERKFPGRCKVHGLKHRADVHGAIAEVRDGDVVGSGLLLRPGIACGKWNSATDDCIGAKRACFKPLQVHRAAAASAVTLCQTENLSHRPLQNSLNLLVD</sequence>
<gene>
    <name evidence="1" type="ORF">GALL_470260</name>
</gene>
<organism evidence="1">
    <name type="scientific">mine drainage metagenome</name>
    <dbReference type="NCBI Taxonomy" id="410659"/>
    <lineage>
        <taxon>unclassified sequences</taxon>
        <taxon>metagenomes</taxon>
        <taxon>ecological metagenomes</taxon>
    </lineage>
</organism>
<evidence type="ECO:0000313" key="1">
    <source>
        <dbReference type="EMBL" id="OIQ71358.1"/>
    </source>
</evidence>
<dbReference type="AlphaFoldDB" id="A0A1J5PIN1"/>
<name>A0A1J5PIN1_9ZZZZ</name>
<reference evidence="1" key="1">
    <citation type="submission" date="2016-10" db="EMBL/GenBank/DDBJ databases">
        <title>Sequence of Gallionella enrichment culture.</title>
        <authorList>
            <person name="Poehlein A."/>
            <person name="Muehling M."/>
            <person name="Daniel R."/>
        </authorList>
    </citation>
    <scope>NUCLEOTIDE SEQUENCE</scope>
</reference>
<proteinExistence type="predicted"/>
<dbReference type="EMBL" id="MLJW01003765">
    <property type="protein sequence ID" value="OIQ71358.1"/>
    <property type="molecule type" value="Genomic_DNA"/>
</dbReference>
<comment type="caution">
    <text evidence="1">The sequence shown here is derived from an EMBL/GenBank/DDBJ whole genome shotgun (WGS) entry which is preliminary data.</text>
</comment>
<accession>A0A1J5PIN1</accession>
<protein>
    <submittedName>
        <fullName evidence="1">Uncharacterized protein</fullName>
    </submittedName>
</protein>